<sequence length="463" mass="50666">MPWALEHADGSWSWVVLLASLITQAITASFPTCIGVFFNDLQRDFQASSSETSWFPSILGATIQAGGPLCSFLVERYGCRATMMLGGVLASLGMVASSFCRSLSQLFLITGMITGLGMSFSFQSSVTVLGLYFIRRRPLANALASIGISLGFTVWSPFARYLLENLGWRGSFLIFGGVFLHCCVCGAIIRPVATNVPETKEDPPPRSKTPAQGCLAEYGSAIQHHLAFDILRHNMGYCIYTLGVTWMFMGFSLPHIFLVPYAMRYGVEEYQAAMLISIFGFCNIFLRPVAALVIGRPYFACYRKYLFTLAVLLNGVTNLVCTMSANFWVLVGYCLVYSVSMCGIGICLFQVLMELVPINRFPSALGLFSISTGIAALISPPMAGFLLDTTSNFAYIFYMSSFFLSSAALFMAGGFYYLQKKEQKGRQPKAEGAISETSPVHGPTPDGKDSPRKQPLLEIVTSV</sequence>
<feature type="transmembrane region" description="Helical" evidence="3">
    <location>
        <begin position="12"/>
        <end position="38"/>
    </location>
</feature>
<dbReference type="InterPro" id="IPR036259">
    <property type="entry name" value="MFS_trans_sf"/>
</dbReference>
<dbReference type="FunFam" id="1.20.1250.20:FF:000337">
    <property type="entry name" value="Solute carrier family 16 member 5"/>
    <property type="match status" value="1"/>
</dbReference>
<dbReference type="PROSITE" id="PS50850">
    <property type="entry name" value="MFS"/>
    <property type="match status" value="1"/>
</dbReference>
<dbReference type="RefSeq" id="XP_013364099.1">
    <property type="nucleotide sequence ID" value="XM_013508645.1"/>
</dbReference>
<feature type="transmembrane region" description="Helical" evidence="3">
    <location>
        <begin position="81"/>
        <end position="99"/>
    </location>
</feature>
<dbReference type="Pfam" id="PF07690">
    <property type="entry name" value="MFS_1"/>
    <property type="match status" value="2"/>
</dbReference>
<dbReference type="Gene3D" id="1.20.1250.20">
    <property type="entry name" value="MFS general substrate transporter like domains"/>
    <property type="match status" value="2"/>
</dbReference>
<dbReference type="InterPro" id="IPR011701">
    <property type="entry name" value="MFS"/>
</dbReference>
<keyword evidence="3" id="KW-0472">Membrane</keyword>
<gene>
    <name evidence="5" type="primary">SLC16A5</name>
</gene>
<evidence type="ECO:0000256" key="1">
    <source>
        <dbReference type="ARBA" id="ARBA00004141"/>
    </source>
</evidence>
<organism evidence="5 6">
    <name type="scientific">Chinchilla lanigera</name>
    <name type="common">Long-tailed chinchilla</name>
    <name type="synonym">Chinchilla villidera</name>
    <dbReference type="NCBI Taxonomy" id="34839"/>
    <lineage>
        <taxon>Eukaryota</taxon>
        <taxon>Metazoa</taxon>
        <taxon>Chordata</taxon>
        <taxon>Craniata</taxon>
        <taxon>Vertebrata</taxon>
        <taxon>Euteleostomi</taxon>
        <taxon>Mammalia</taxon>
        <taxon>Eutheria</taxon>
        <taxon>Euarchontoglires</taxon>
        <taxon>Glires</taxon>
        <taxon>Rodentia</taxon>
        <taxon>Hystricomorpha</taxon>
        <taxon>Chinchillidae</taxon>
        <taxon>Chinchilla</taxon>
    </lineage>
</organism>
<feature type="transmembrane region" description="Helical" evidence="3">
    <location>
        <begin position="170"/>
        <end position="189"/>
    </location>
</feature>
<feature type="transmembrane region" description="Helical" evidence="3">
    <location>
        <begin position="105"/>
        <end position="132"/>
    </location>
</feature>
<evidence type="ECO:0000313" key="5">
    <source>
        <dbReference type="Ensembl" id="ENSCLAP00000006160.1"/>
    </source>
</evidence>
<dbReference type="Proteomes" id="UP000694398">
    <property type="component" value="Unassembled WGS sequence"/>
</dbReference>
<dbReference type="RefSeq" id="XP_013364100.1">
    <property type="nucleotide sequence ID" value="XM_013508646.1"/>
</dbReference>
<keyword evidence="6" id="KW-1185">Reference proteome</keyword>
<keyword evidence="3" id="KW-1133">Transmembrane helix</keyword>
<name>A0A8C2V102_CHILA</name>
<feature type="region of interest" description="Disordered" evidence="2">
    <location>
        <begin position="427"/>
        <end position="455"/>
    </location>
</feature>
<reference evidence="5" key="2">
    <citation type="submission" date="2025-09" db="UniProtKB">
        <authorList>
            <consortium name="Ensembl"/>
        </authorList>
    </citation>
    <scope>IDENTIFICATION</scope>
</reference>
<feature type="transmembrane region" description="Helical" evidence="3">
    <location>
        <begin position="365"/>
        <end position="387"/>
    </location>
</feature>
<proteinExistence type="predicted"/>
<feature type="transmembrane region" description="Helical" evidence="3">
    <location>
        <begin position="270"/>
        <end position="294"/>
    </location>
</feature>
<evidence type="ECO:0000259" key="4">
    <source>
        <dbReference type="PROSITE" id="PS50850"/>
    </source>
</evidence>
<reference evidence="5" key="1">
    <citation type="submission" date="2025-08" db="UniProtKB">
        <authorList>
            <consortium name="Ensembl"/>
        </authorList>
    </citation>
    <scope>IDENTIFICATION</scope>
</reference>
<dbReference type="GeneID" id="102019441"/>
<keyword evidence="3" id="KW-0812">Transmembrane</keyword>
<feature type="transmembrane region" description="Helical" evidence="3">
    <location>
        <begin position="237"/>
        <end position="258"/>
    </location>
</feature>
<dbReference type="AlphaFoldDB" id="A0A8C2V102"/>
<dbReference type="SUPFAM" id="SSF103473">
    <property type="entry name" value="MFS general substrate transporter"/>
    <property type="match status" value="1"/>
</dbReference>
<dbReference type="InterPro" id="IPR020846">
    <property type="entry name" value="MFS_dom"/>
</dbReference>
<dbReference type="GeneTree" id="ENSGT00940000159666"/>
<accession>A0A8C2V102</accession>
<dbReference type="RefSeq" id="XP_013364098.1">
    <property type="nucleotide sequence ID" value="XM_013508644.1"/>
</dbReference>
<comment type="subcellular location">
    <subcellularLocation>
        <location evidence="1">Membrane</location>
        <topology evidence="1">Multi-pass membrane protein</topology>
    </subcellularLocation>
</comment>
<evidence type="ECO:0000256" key="2">
    <source>
        <dbReference type="SAM" id="MobiDB-lite"/>
    </source>
</evidence>
<protein>
    <submittedName>
        <fullName evidence="5">Solute carrier family 16 member 5</fullName>
    </submittedName>
</protein>
<dbReference type="GO" id="GO:0016323">
    <property type="term" value="C:basolateral plasma membrane"/>
    <property type="evidence" value="ECO:0007669"/>
    <property type="project" value="TreeGrafter"/>
</dbReference>
<feature type="transmembrane region" description="Helical" evidence="3">
    <location>
        <begin position="335"/>
        <end position="353"/>
    </location>
</feature>
<dbReference type="GO" id="GO:0008028">
    <property type="term" value="F:monocarboxylic acid transmembrane transporter activity"/>
    <property type="evidence" value="ECO:0007669"/>
    <property type="project" value="TreeGrafter"/>
</dbReference>
<dbReference type="RefSeq" id="XP_013364097.1">
    <property type="nucleotide sequence ID" value="XM_013508643.1"/>
</dbReference>
<dbReference type="PANTHER" id="PTHR11360:SF21">
    <property type="entry name" value="MONOCARBOXYLATE TRANSPORTER 6"/>
    <property type="match status" value="1"/>
</dbReference>
<dbReference type="CTD" id="9121"/>
<evidence type="ECO:0000256" key="3">
    <source>
        <dbReference type="SAM" id="Phobius"/>
    </source>
</evidence>
<feature type="transmembrane region" description="Helical" evidence="3">
    <location>
        <begin position="139"/>
        <end position="158"/>
    </location>
</feature>
<feature type="transmembrane region" description="Helical" evidence="3">
    <location>
        <begin position="393"/>
        <end position="418"/>
    </location>
</feature>
<feature type="domain" description="Major facilitator superfamily (MFS) profile" evidence="4">
    <location>
        <begin position="16"/>
        <end position="424"/>
    </location>
</feature>
<dbReference type="Ensembl" id="ENSCLAT00000006263.1">
    <property type="protein sequence ID" value="ENSCLAP00000006160.1"/>
    <property type="gene ID" value="ENSCLAG00000004360.1"/>
</dbReference>
<dbReference type="InterPro" id="IPR050327">
    <property type="entry name" value="Proton-linked_MCT"/>
</dbReference>
<dbReference type="PANTHER" id="PTHR11360">
    <property type="entry name" value="MONOCARBOXYLATE TRANSPORTER"/>
    <property type="match status" value="1"/>
</dbReference>
<feature type="transmembrane region" description="Helical" evidence="3">
    <location>
        <begin position="306"/>
        <end position="329"/>
    </location>
</feature>
<evidence type="ECO:0000313" key="6">
    <source>
        <dbReference type="Proteomes" id="UP000694398"/>
    </source>
</evidence>
<dbReference type="OrthoDB" id="5667at2759"/>
<dbReference type="OMA" id="TWGAYQT"/>